<dbReference type="PANTHER" id="PTHR24198">
    <property type="entry name" value="ANKYRIN REPEAT AND PROTEIN KINASE DOMAIN-CONTAINING PROTEIN"/>
    <property type="match status" value="1"/>
</dbReference>
<dbReference type="PROSITE" id="PS50225">
    <property type="entry name" value="SOCS"/>
    <property type="match status" value="1"/>
</dbReference>
<accession>A0A8J2PGP4</accession>
<dbReference type="SMART" id="SM00969">
    <property type="entry name" value="SOCS_box"/>
    <property type="match status" value="1"/>
</dbReference>
<dbReference type="OrthoDB" id="3246549at2759"/>
<feature type="repeat" description="ANK" evidence="1">
    <location>
        <begin position="104"/>
        <end position="132"/>
    </location>
</feature>
<protein>
    <recommendedName>
        <fullName evidence="3">SOCS box domain-containing protein</fullName>
    </recommendedName>
</protein>
<keyword evidence="5" id="KW-1185">Reference proteome</keyword>
<feature type="region of interest" description="Disordered" evidence="2">
    <location>
        <begin position="150"/>
        <end position="170"/>
    </location>
</feature>
<evidence type="ECO:0000313" key="5">
    <source>
        <dbReference type="Proteomes" id="UP000708208"/>
    </source>
</evidence>
<dbReference type="Pfam" id="PF12796">
    <property type="entry name" value="Ank_2"/>
    <property type="match status" value="1"/>
</dbReference>
<evidence type="ECO:0000256" key="2">
    <source>
        <dbReference type="SAM" id="MobiDB-lite"/>
    </source>
</evidence>
<dbReference type="CDD" id="cd03716">
    <property type="entry name" value="SOCS_ASB_like"/>
    <property type="match status" value="1"/>
</dbReference>
<sequence>MGNFIGQVFHPISISLQSHNKPVSEQTKKHVRVIFDALRANPRVTVQRLDGLLSQIPKNENILTVLDSEGYNLLQKTVGINNIEMVKWIIGRSPDLNRGACSLPLHIACLRGFEELVHLLLKHGARTDAEGRMCWPGHHNVNCEERTKHCSSHVENPDPHSSHHPHHSQFRSSDKLQNSIYYAIDGDQPGILDILSQRGEEKETWLPWHQKRPLLHIACERGAWNCVQFLVNERTDEINNCFDEYFPIHQAALHDVKFVEKLLSAGASATVRTATQQLTVLHVLFLLSKKSADDVLVATKILLEHGLKELINEPDSLGNTPLHALIVRYALEESRFGIYQEYIPWSKWDMLHLVRFLLQQGARPSINQPGNSVLACVLRHVRDWEFRYELLSMLLAEGGNPNVVGRDGSVPLMVCLVPLINKDLLHNVTHNMKVFYLNCVRTLLKHGANPNCSSRSNLTPLHVLMFAAGEYMGLTQSEEKDSSFAFIRQLLVVLLQHGLDPNVKFSSRAQHILLSLLEMVLSARNPQDLDYVYDLTLTLIQYGADPNVNICMTEPMICHSQSSFFLKKSSNKVLYYYIQWLCRKEHLLLDPQRRFARIINLYAMCMDHRELYNCIKLVYTQSAIVPVRTSLCTTLKTLVSSPRSLQQQARVVIYKRLGRKPGLLCSKLPLPGPVIKYLLNFE</sequence>
<reference evidence="4" key="1">
    <citation type="submission" date="2021-06" db="EMBL/GenBank/DDBJ databases">
        <authorList>
            <person name="Hodson N. C."/>
            <person name="Mongue J. A."/>
            <person name="Jaron S. K."/>
        </authorList>
    </citation>
    <scope>NUCLEOTIDE SEQUENCE</scope>
</reference>
<comment type="caution">
    <text evidence="4">The sequence shown here is derived from an EMBL/GenBank/DDBJ whole genome shotgun (WGS) entry which is preliminary data.</text>
</comment>
<keyword evidence="1" id="KW-0040">ANK repeat</keyword>
<dbReference type="PANTHER" id="PTHR24198:SF165">
    <property type="entry name" value="ANKYRIN REPEAT-CONTAINING PROTEIN-RELATED"/>
    <property type="match status" value="1"/>
</dbReference>
<dbReference type="EMBL" id="CAJVCH010296748">
    <property type="protein sequence ID" value="CAG7785444.1"/>
    <property type="molecule type" value="Genomic_DNA"/>
</dbReference>
<gene>
    <name evidence="4" type="ORF">AFUS01_LOCUS24069</name>
</gene>
<dbReference type="Pfam" id="PF00023">
    <property type="entry name" value="Ank"/>
    <property type="match status" value="1"/>
</dbReference>
<dbReference type="AlphaFoldDB" id="A0A8J2PGP4"/>
<dbReference type="InterPro" id="IPR001496">
    <property type="entry name" value="SOCS_box"/>
</dbReference>
<dbReference type="InterPro" id="IPR002110">
    <property type="entry name" value="Ankyrin_rpt"/>
</dbReference>
<organism evidence="4 5">
    <name type="scientific">Allacma fusca</name>
    <dbReference type="NCBI Taxonomy" id="39272"/>
    <lineage>
        <taxon>Eukaryota</taxon>
        <taxon>Metazoa</taxon>
        <taxon>Ecdysozoa</taxon>
        <taxon>Arthropoda</taxon>
        <taxon>Hexapoda</taxon>
        <taxon>Collembola</taxon>
        <taxon>Symphypleona</taxon>
        <taxon>Sminthuridae</taxon>
        <taxon>Allacma</taxon>
    </lineage>
</organism>
<dbReference type="Proteomes" id="UP000708208">
    <property type="component" value="Unassembled WGS sequence"/>
</dbReference>
<dbReference type="GO" id="GO:0005737">
    <property type="term" value="C:cytoplasm"/>
    <property type="evidence" value="ECO:0007669"/>
    <property type="project" value="TreeGrafter"/>
</dbReference>
<evidence type="ECO:0000256" key="1">
    <source>
        <dbReference type="PROSITE-ProRule" id="PRU00023"/>
    </source>
</evidence>
<proteinExistence type="predicted"/>
<dbReference type="PROSITE" id="PS50088">
    <property type="entry name" value="ANK_REPEAT"/>
    <property type="match status" value="1"/>
</dbReference>
<evidence type="ECO:0000313" key="4">
    <source>
        <dbReference type="EMBL" id="CAG7785444.1"/>
    </source>
</evidence>
<dbReference type="SMART" id="SM00248">
    <property type="entry name" value="ANK"/>
    <property type="match status" value="8"/>
</dbReference>
<dbReference type="Pfam" id="PF07525">
    <property type="entry name" value="SOCS_box"/>
    <property type="match status" value="1"/>
</dbReference>
<evidence type="ECO:0000259" key="3">
    <source>
        <dbReference type="PROSITE" id="PS50225"/>
    </source>
</evidence>
<feature type="domain" description="SOCS box" evidence="3">
    <location>
        <begin position="630"/>
        <end position="682"/>
    </location>
</feature>
<name>A0A8J2PGP4_9HEXA</name>
<dbReference type="PROSITE" id="PS50297">
    <property type="entry name" value="ANK_REP_REGION"/>
    <property type="match status" value="1"/>
</dbReference>